<dbReference type="NCBIfam" id="TIGR00109">
    <property type="entry name" value="hemH"/>
    <property type="match status" value="1"/>
</dbReference>
<dbReference type="Proteomes" id="UP001439008">
    <property type="component" value="Unassembled WGS sequence"/>
</dbReference>
<name>A0ABV2AHU8_9EUKA</name>
<keyword evidence="3" id="KW-1185">Reference proteome</keyword>
<dbReference type="InterPro" id="IPR001015">
    <property type="entry name" value="Ferrochelatase"/>
</dbReference>
<gene>
    <name evidence="2" type="primary">HEM15</name>
    <name evidence="2" type="ORF">MHBO_000931</name>
</gene>
<dbReference type="CDD" id="cd03411">
    <property type="entry name" value="Ferrochelatase_N"/>
    <property type="match status" value="1"/>
</dbReference>
<accession>A0ABV2AHU8</accession>
<comment type="similarity">
    <text evidence="1">Belongs to the ferrochelatase family.</text>
</comment>
<dbReference type="Gene3D" id="3.40.50.1400">
    <property type="match status" value="2"/>
</dbReference>
<comment type="caution">
    <text evidence="2">The sequence shown here is derived from an EMBL/GenBank/DDBJ whole genome shotgun (WGS) entry which is preliminary data.</text>
</comment>
<protein>
    <submittedName>
        <fullName evidence="2">Ferrochelatase hem15</fullName>
    </submittedName>
</protein>
<sequence>MLNMGGPADLSAVRPFLSNLFKDADLIQSNSFLLRNLMSRLIVNARSHRVTEQYKAIGGGSPILSWTDFQGRKMTELLNSKLGHKYFFKHYVAFRYAHPGAKDALLKLKADGVEHAIAFSQYPQYSCTTTGSSLNEIWRNLKTLELQNEFKWSLIDRWPTNEFFVGAVTELIEEQLAKFDDPAKVLQ</sequence>
<dbReference type="PANTHER" id="PTHR11108:SF1">
    <property type="entry name" value="FERROCHELATASE, MITOCHONDRIAL"/>
    <property type="match status" value="1"/>
</dbReference>
<evidence type="ECO:0000313" key="2">
    <source>
        <dbReference type="EMBL" id="MES1919059.1"/>
    </source>
</evidence>
<evidence type="ECO:0000313" key="3">
    <source>
        <dbReference type="Proteomes" id="UP001439008"/>
    </source>
</evidence>
<dbReference type="InterPro" id="IPR033659">
    <property type="entry name" value="Ferrochelatase_N"/>
</dbReference>
<proteinExistence type="inferred from homology"/>
<dbReference type="Pfam" id="PF00762">
    <property type="entry name" value="Ferrochelatase"/>
    <property type="match status" value="1"/>
</dbReference>
<reference evidence="2 3" key="1">
    <citation type="journal article" date="2024" name="BMC Biol.">
        <title>Comparative genomics of Ascetosporea gives new insight into the evolutionary basis for animal parasitism in Rhizaria.</title>
        <authorList>
            <person name="Hiltunen Thoren M."/>
            <person name="Onut-Brannstrom I."/>
            <person name="Alfjorden A."/>
            <person name="Peckova H."/>
            <person name="Swords F."/>
            <person name="Hooper C."/>
            <person name="Holzer A.S."/>
            <person name="Bass D."/>
            <person name="Burki F."/>
        </authorList>
    </citation>
    <scope>NUCLEOTIDE SEQUENCE [LARGE SCALE GENOMIC DNA]</scope>
    <source>
        <strain evidence="2">20-A016</strain>
    </source>
</reference>
<evidence type="ECO:0000256" key="1">
    <source>
        <dbReference type="RuleBase" id="RU004185"/>
    </source>
</evidence>
<dbReference type="PANTHER" id="PTHR11108">
    <property type="entry name" value="FERROCHELATASE"/>
    <property type="match status" value="1"/>
</dbReference>
<dbReference type="SUPFAM" id="SSF53800">
    <property type="entry name" value="Chelatase"/>
    <property type="match status" value="1"/>
</dbReference>
<dbReference type="EMBL" id="JBDODL010000188">
    <property type="protein sequence ID" value="MES1919059.1"/>
    <property type="molecule type" value="Genomic_DNA"/>
</dbReference>
<organism evidence="2 3">
    <name type="scientific">Bonamia ostreae</name>
    <dbReference type="NCBI Taxonomy" id="126728"/>
    <lineage>
        <taxon>Eukaryota</taxon>
        <taxon>Sar</taxon>
        <taxon>Rhizaria</taxon>
        <taxon>Endomyxa</taxon>
        <taxon>Ascetosporea</taxon>
        <taxon>Haplosporida</taxon>
        <taxon>Bonamia</taxon>
    </lineage>
</organism>